<dbReference type="InterPro" id="IPR029058">
    <property type="entry name" value="AB_hydrolase_fold"/>
</dbReference>
<keyword evidence="2" id="KW-0732">Signal</keyword>
<keyword evidence="4" id="KW-1185">Reference proteome</keyword>
<organism evidence="3 4">
    <name type="scientific">Gordonia desulfuricans</name>
    <dbReference type="NCBI Taxonomy" id="89051"/>
    <lineage>
        <taxon>Bacteria</taxon>
        <taxon>Bacillati</taxon>
        <taxon>Actinomycetota</taxon>
        <taxon>Actinomycetes</taxon>
        <taxon>Mycobacteriales</taxon>
        <taxon>Gordoniaceae</taxon>
        <taxon>Gordonia</taxon>
    </lineage>
</organism>
<evidence type="ECO:0000256" key="1">
    <source>
        <dbReference type="SAM" id="MobiDB-lite"/>
    </source>
</evidence>
<evidence type="ECO:0000313" key="3">
    <source>
        <dbReference type="EMBL" id="NDK88026.1"/>
    </source>
</evidence>
<dbReference type="EMBL" id="JAADZU010000001">
    <property type="protein sequence ID" value="NDK88026.1"/>
    <property type="molecule type" value="Genomic_DNA"/>
</dbReference>
<comment type="caution">
    <text evidence="3">The sequence shown here is derived from an EMBL/GenBank/DDBJ whole genome shotgun (WGS) entry which is preliminary data.</text>
</comment>
<feature type="chain" id="PRO_5039323037" evidence="2">
    <location>
        <begin position="31"/>
        <end position="417"/>
    </location>
</feature>
<evidence type="ECO:0000313" key="4">
    <source>
        <dbReference type="Proteomes" id="UP000466307"/>
    </source>
</evidence>
<name>A0A7K3LID8_9ACTN</name>
<feature type="compositionally biased region" description="Low complexity" evidence="1">
    <location>
        <begin position="39"/>
        <end position="75"/>
    </location>
</feature>
<evidence type="ECO:0000256" key="2">
    <source>
        <dbReference type="SAM" id="SignalP"/>
    </source>
</evidence>
<dbReference type="PANTHER" id="PTHR34853:SF1">
    <property type="entry name" value="LIPASE 5"/>
    <property type="match status" value="1"/>
</dbReference>
<dbReference type="Pfam" id="PF03583">
    <property type="entry name" value="LIP"/>
    <property type="match status" value="1"/>
</dbReference>
<protein>
    <submittedName>
        <fullName evidence="3">Lipase</fullName>
    </submittedName>
</protein>
<dbReference type="Proteomes" id="UP000466307">
    <property type="component" value="Unassembled WGS sequence"/>
</dbReference>
<dbReference type="RefSeq" id="WP_059038309.1">
    <property type="nucleotide sequence ID" value="NZ_JAADZU010000001.1"/>
</dbReference>
<dbReference type="GO" id="GO:0016042">
    <property type="term" value="P:lipid catabolic process"/>
    <property type="evidence" value="ECO:0007669"/>
    <property type="project" value="InterPro"/>
</dbReference>
<feature type="region of interest" description="Disordered" evidence="1">
    <location>
        <begin position="39"/>
        <end position="80"/>
    </location>
</feature>
<dbReference type="InterPro" id="IPR005152">
    <property type="entry name" value="Lipase_secreted"/>
</dbReference>
<reference evidence="3 4" key="1">
    <citation type="submission" date="2020-01" db="EMBL/GenBank/DDBJ databases">
        <title>Investigation of new actinobacteria for the biodesulphurisation of diesel fuel.</title>
        <authorList>
            <person name="Athi Narayanan S.M."/>
        </authorList>
    </citation>
    <scope>NUCLEOTIDE SEQUENCE [LARGE SCALE GENOMIC DNA]</scope>
    <source>
        <strain evidence="3 4">213E</strain>
    </source>
</reference>
<feature type="signal peptide" evidence="2">
    <location>
        <begin position="1"/>
        <end position="30"/>
    </location>
</feature>
<dbReference type="SUPFAM" id="SSF53474">
    <property type="entry name" value="alpha/beta-Hydrolases"/>
    <property type="match status" value="1"/>
</dbReference>
<sequence>MITVNRRPRQVAARLRLAGAILAVTVVAAAAVTGTVIASADPTTPSETTPDTTTPPSTSTTTTPSTTARSAAQSAGSVFANRPIPGNGLLAGARSGNQFTYWSTGADGQPHLTTGSLYLPPGAAPRGGYPVVAWAHGSRGLADDCAPSVRPTDVDVDQLRTWLSRGYAVVSTDYSGLGTPGTPQYYDLPTTAQNILDAVRASSDISDELSKAWVAVGEGQGASAAILLARNATANQGPKLDFRGSAATSIPAELAALLGNLGPSTSNLPAGLETEALYTLAAIRTAHPTVGLDDYLTAAGRTWMTKATSLCAADLTRAVGGVSLGTLFSKALSGNRELTTILNSASELPTRGFTRPVLMSQTLQDPNVVVPVTLKYLNDARVADRRVTARTYLTPDAAQAQTMADNDIRGFVARVTK</sequence>
<proteinExistence type="predicted"/>
<dbReference type="GO" id="GO:0004806">
    <property type="term" value="F:triacylglycerol lipase activity"/>
    <property type="evidence" value="ECO:0007669"/>
    <property type="project" value="InterPro"/>
</dbReference>
<dbReference type="AlphaFoldDB" id="A0A7K3LID8"/>
<dbReference type="Gene3D" id="3.40.50.1820">
    <property type="entry name" value="alpha/beta hydrolase"/>
    <property type="match status" value="1"/>
</dbReference>
<gene>
    <name evidence="3" type="ORF">GYA93_00290</name>
</gene>
<accession>A0A7K3LID8</accession>
<dbReference type="PANTHER" id="PTHR34853">
    <property type="match status" value="1"/>
</dbReference>
<dbReference type="PIRSF" id="PIRSF029171">
    <property type="entry name" value="Esterase_LipA"/>
    <property type="match status" value="1"/>
</dbReference>